<dbReference type="Pfam" id="PF00005">
    <property type="entry name" value="ABC_tran"/>
    <property type="match status" value="1"/>
</dbReference>
<dbReference type="CDD" id="cd03230">
    <property type="entry name" value="ABC_DR_subfamily_A"/>
    <property type="match status" value="1"/>
</dbReference>
<dbReference type="Gene3D" id="3.40.50.300">
    <property type="entry name" value="P-loop containing nucleotide triphosphate hydrolases"/>
    <property type="match status" value="1"/>
</dbReference>
<dbReference type="InterPro" id="IPR027417">
    <property type="entry name" value="P-loop_NTPase"/>
</dbReference>
<gene>
    <name evidence="8" type="ORF">FVP33_12410</name>
</gene>
<keyword evidence="4" id="KW-0547">Nucleotide-binding</keyword>
<dbReference type="InterPro" id="IPR003593">
    <property type="entry name" value="AAA+_ATPase"/>
</dbReference>
<comment type="subcellular location">
    <subcellularLocation>
        <location evidence="1">Cell membrane</location>
        <topology evidence="1">Peripheral membrane protein</topology>
    </subcellularLocation>
</comment>
<dbReference type="GO" id="GO:0005524">
    <property type="term" value="F:ATP binding"/>
    <property type="evidence" value="ECO:0007669"/>
    <property type="project" value="UniProtKB-KW"/>
</dbReference>
<evidence type="ECO:0000256" key="6">
    <source>
        <dbReference type="ARBA" id="ARBA00023251"/>
    </source>
</evidence>
<dbReference type="InterPro" id="IPR003439">
    <property type="entry name" value="ABC_transporter-like_ATP-bd"/>
</dbReference>
<feature type="domain" description="ABC transporter" evidence="7">
    <location>
        <begin position="7"/>
        <end position="232"/>
    </location>
</feature>
<dbReference type="PROSITE" id="PS50893">
    <property type="entry name" value="ABC_TRANSPORTER_2"/>
    <property type="match status" value="1"/>
</dbReference>
<accession>A0A5C8UQV8</accession>
<dbReference type="Proteomes" id="UP000321379">
    <property type="component" value="Unassembled WGS sequence"/>
</dbReference>
<evidence type="ECO:0000256" key="4">
    <source>
        <dbReference type="ARBA" id="ARBA00022741"/>
    </source>
</evidence>
<dbReference type="InterPro" id="IPR050763">
    <property type="entry name" value="ABC_transporter_ATP-binding"/>
</dbReference>
<dbReference type="SMART" id="SM00382">
    <property type="entry name" value="AAA"/>
    <property type="match status" value="1"/>
</dbReference>
<comment type="caution">
    <text evidence="8">The sequence shown here is derived from an EMBL/GenBank/DDBJ whole genome shotgun (WGS) entry which is preliminary data.</text>
</comment>
<dbReference type="SUPFAM" id="SSF52540">
    <property type="entry name" value="P-loop containing nucleoside triphosphate hydrolases"/>
    <property type="match status" value="1"/>
</dbReference>
<name>A0A5C8UQV8_9MICO</name>
<evidence type="ECO:0000313" key="9">
    <source>
        <dbReference type="Proteomes" id="UP000321379"/>
    </source>
</evidence>
<dbReference type="PANTHER" id="PTHR42711:SF5">
    <property type="entry name" value="ABC TRANSPORTER ATP-BINDING PROTEIN NATA"/>
    <property type="match status" value="1"/>
</dbReference>
<evidence type="ECO:0000256" key="3">
    <source>
        <dbReference type="ARBA" id="ARBA00022448"/>
    </source>
</evidence>
<dbReference type="GO" id="GO:0046677">
    <property type="term" value="P:response to antibiotic"/>
    <property type="evidence" value="ECO:0007669"/>
    <property type="project" value="UniProtKB-KW"/>
</dbReference>
<dbReference type="AlphaFoldDB" id="A0A5C8UQV8"/>
<reference evidence="8 9" key="1">
    <citation type="submission" date="2019-08" db="EMBL/GenBank/DDBJ databases">
        <title>Bacterial whole genome sequence for Glaciihabitans sp. CHu50b-6-2.</title>
        <authorList>
            <person name="Jin L."/>
        </authorList>
    </citation>
    <scope>NUCLEOTIDE SEQUENCE [LARGE SCALE GENOMIC DNA]</scope>
    <source>
        <strain evidence="8 9">CHu50b-6-2</strain>
    </source>
</reference>
<comment type="similarity">
    <text evidence="2">Belongs to the ABC transporter superfamily.</text>
</comment>
<keyword evidence="5 8" id="KW-0067">ATP-binding</keyword>
<dbReference type="PANTHER" id="PTHR42711">
    <property type="entry name" value="ABC TRANSPORTER ATP-BINDING PROTEIN"/>
    <property type="match status" value="1"/>
</dbReference>
<keyword evidence="9" id="KW-1185">Reference proteome</keyword>
<sequence length="303" mass="33288">MDEDLPVRLSGLRKRFGTSVALEGVSLTIEPGEVFGYLGPNGAGKTTTIRILLGMLRPSSGTARVFGLDSWRESVAVHRLVGYVPGESALYRRLTGRQHIDYFAHLRHREDDARGAVLAADLDLDLDRPAGALSRGNRQKLSIVLALMSEPRLLILDEPTSGLDPLVQQAFHAMLRSHTERGGSVLFSSHVLGEVQRVADRIGVIRLGQLIAVERLDELRAKSLHRVRASFVDPVPVDRFSALPGLQGLVVTDRTLQCSAPQWALDGLLKRVAEHSVEDFECAEADLDESFMSYYAREATDAS</sequence>
<protein>
    <submittedName>
        <fullName evidence="8">ABC transporter ATP-binding protein</fullName>
    </submittedName>
</protein>
<dbReference type="GO" id="GO:0005886">
    <property type="term" value="C:plasma membrane"/>
    <property type="evidence" value="ECO:0007669"/>
    <property type="project" value="UniProtKB-SubCell"/>
</dbReference>
<evidence type="ECO:0000256" key="5">
    <source>
        <dbReference type="ARBA" id="ARBA00022840"/>
    </source>
</evidence>
<organism evidence="8 9">
    <name type="scientific">Lacisediminihabitans profunda</name>
    <dbReference type="NCBI Taxonomy" id="2594790"/>
    <lineage>
        <taxon>Bacteria</taxon>
        <taxon>Bacillati</taxon>
        <taxon>Actinomycetota</taxon>
        <taxon>Actinomycetes</taxon>
        <taxon>Micrococcales</taxon>
        <taxon>Microbacteriaceae</taxon>
        <taxon>Lacisediminihabitans</taxon>
    </lineage>
</organism>
<evidence type="ECO:0000313" key="8">
    <source>
        <dbReference type="EMBL" id="TXN29930.1"/>
    </source>
</evidence>
<proteinExistence type="inferred from homology"/>
<keyword evidence="3" id="KW-0813">Transport</keyword>
<dbReference type="EMBL" id="VRMG01000008">
    <property type="protein sequence ID" value="TXN29930.1"/>
    <property type="molecule type" value="Genomic_DNA"/>
</dbReference>
<evidence type="ECO:0000259" key="7">
    <source>
        <dbReference type="PROSITE" id="PS50893"/>
    </source>
</evidence>
<evidence type="ECO:0000256" key="1">
    <source>
        <dbReference type="ARBA" id="ARBA00004202"/>
    </source>
</evidence>
<evidence type="ECO:0000256" key="2">
    <source>
        <dbReference type="ARBA" id="ARBA00005417"/>
    </source>
</evidence>
<dbReference type="GO" id="GO:0016887">
    <property type="term" value="F:ATP hydrolysis activity"/>
    <property type="evidence" value="ECO:0007669"/>
    <property type="project" value="InterPro"/>
</dbReference>
<keyword evidence="6" id="KW-0046">Antibiotic resistance</keyword>
<dbReference type="RefSeq" id="WP_147783973.1">
    <property type="nucleotide sequence ID" value="NZ_VRMG01000008.1"/>
</dbReference>